<dbReference type="GO" id="GO:0005992">
    <property type="term" value="P:trehalose biosynthetic process"/>
    <property type="evidence" value="ECO:0007669"/>
    <property type="project" value="UniProtKB-UniPathway"/>
</dbReference>
<evidence type="ECO:0000256" key="1">
    <source>
        <dbReference type="ARBA" id="ARBA00005199"/>
    </source>
</evidence>
<keyword evidence="6" id="KW-1185">Reference proteome</keyword>
<dbReference type="Pfam" id="PF02358">
    <property type="entry name" value="Trehalose_PPase"/>
    <property type="match status" value="1"/>
</dbReference>
<sequence>MSLPELHPERTALLLDFDGTLVEIAPRPDAITVPAALPALLAALHRRLSGALALVSGREVADIRRYLPEFPGTIIGSHGAERAEPGRTAAPPAALEGLEAIREAVRDFAAKHPALLLEPKAHGVVLHFRQAPELGPQVARFMGELAERHPDFAVQQAKMAWELRPGFADKGRAVRSLLGLDPFTDRIPIYVGDDATDEAAMNVVQDLGGVGIKIGQGSSVAMHRLPDPAALLRWLENAA</sequence>
<dbReference type="GO" id="GO:0046872">
    <property type="term" value="F:metal ion binding"/>
    <property type="evidence" value="ECO:0007669"/>
    <property type="project" value="UniProtKB-KW"/>
</dbReference>
<keyword evidence="4" id="KW-0460">Magnesium</keyword>
<comment type="catalytic activity">
    <reaction evidence="4">
        <text>alpha,alpha-trehalose 6-phosphate + H2O = alpha,alpha-trehalose + phosphate</text>
        <dbReference type="Rhea" id="RHEA:23420"/>
        <dbReference type="ChEBI" id="CHEBI:15377"/>
        <dbReference type="ChEBI" id="CHEBI:16551"/>
        <dbReference type="ChEBI" id="CHEBI:43474"/>
        <dbReference type="ChEBI" id="CHEBI:58429"/>
        <dbReference type="EC" id="3.1.3.12"/>
    </reaction>
</comment>
<comment type="cofactor">
    <cofactor evidence="4">
        <name>Mg(2+)</name>
        <dbReference type="ChEBI" id="CHEBI:18420"/>
    </cofactor>
</comment>
<dbReference type="SUPFAM" id="SSF56784">
    <property type="entry name" value="HAD-like"/>
    <property type="match status" value="1"/>
</dbReference>
<dbReference type="NCBIfam" id="TIGR01484">
    <property type="entry name" value="HAD-SF-IIB"/>
    <property type="match status" value="1"/>
</dbReference>
<dbReference type="AlphaFoldDB" id="A0A6L5YXW7"/>
<dbReference type="PANTHER" id="PTHR43768">
    <property type="entry name" value="TREHALOSE 6-PHOSPHATE PHOSPHATASE"/>
    <property type="match status" value="1"/>
</dbReference>
<keyword evidence="3 4" id="KW-0378">Hydrolase</keyword>
<protein>
    <recommendedName>
        <fullName evidence="4">Trehalose 6-phosphate phosphatase</fullName>
        <ecNumber evidence="4">3.1.3.12</ecNumber>
    </recommendedName>
</protein>
<dbReference type="EC" id="3.1.3.12" evidence="4"/>
<evidence type="ECO:0000256" key="2">
    <source>
        <dbReference type="ARBA" id="ARBA00008770"/>
    </source>
</evidence>
<evidence type="ECO:0000313" key="6">
    <source>
        <dbReference type="Proteomes" id="UP000474957"/>
    </source>
</evidence>
<dbReference type="RefSeq" id="WP_154445652.1">
    <property type="nucleotide sequence ID" value="NZ_WIND01000003.1"/>
</dbReference>
<dbReference type="InterPro" id="IPR003337">
    <property type="entry name" value="Trehalose_PPase"/>
</dbReference>
<dbReference type="InterPro" id="IPR006379">
    <property type="entry name" value="HAD-SF_hydro_IIB"/>
</dbReference>
<dbReference type="GO" id="GO:0004805">
    <property type="term" value="F:trehalose-phosphatase activity"/>
    <property type="evidence" value="ECO:0007669"/>
    <property type="project" value="UniProtKB-EC"/>
</dbReference>
<comment type="caution">
    <text evidence="5">The sequence shown here is derived from an EMBL/GenBank/DDBJ whole genome shotgun (WGS) entry which is preliminary data.</text>
</comment>
<dbReference type="InterPro" id="IPR044651">
    <property type="entry name" value="OTSB-like"/>
</dbReference>
<accession>A0A6L5YXW7</accession>
<proteinExistence type="inferred from homology"/>
<dbReference type="EMBL" id="WIND01000003">
    <property type="protein sequence ID" value="MSU89161.1"/>
    <property type="molecule type" value="Genomic_DNA"/>
</dbReference>
<comment type="pathway">
    <text evidence="1 4">Glycan biosynthesis; trehalose biosynthesis.</text>
</comment>
<dbReference type="Gene3D" id="3.30.70.1020">
    <property type="entry name" value="Trehalose-6-phosphate phosphatase related protein, domain 2"/>
    <property type="match status" value="1"/>
</dbReference>
<evidence type="ECO:0000256" key="4">
    <source>
        <dbReference type="RuleBase" id="RU361117"/>
    </source>
</evidence>
<dbReference type="Gene3D" id="3.40.50.1000">
    <property type="entry name" value="HAD superfamily/HAD-like"/>
    <property type="match status" value="1"/>
</dbReference>
<name>A0A6L5YXW7_9RHOB</name>
<dbReference type="UniPathway" id="UPA00299"/>
<evidence type="ECO:0000256" key="3">
    <source>
        <dbReference type="ARBA" id="ARBA00022801"/>
    </source>
</evidence>
<dbReference type="InterPro" id="IPR023214">
    <property type="entry name" value="HAD_sf"/>
</dbReference>
<evidence type="ECO:0000313" key="5">
    <source>
        <dbReference type="EMBL" id="MSU89161.1"/>
    </source>
</evidence>
<comment type="function">
    <text evidence="4">Removes the phosphate from trehalose 6-phosphate to produce free trehalose.</text>
</comment>
<keyword evidence="4" id="KW-0479">Metal-binding</keyword>
<dbReference type="InterPro" id="IPR036412">
    <property type="entry name" value="HAD-like_sf"/>
</dbReference>
<comment type="similarity">
    <text evidence="2 4">Belongs to the trehalose phosphatase family.</text>
</comment>
<dbReference type="NCBIfam" id="TIGR00685">
    <property type="entry name" value="T6PP"/>
    <property type="match status" value="1"/>
</dbReference>
<organism evidence="5 6">
    <name type="scientific">Halovulum marinum</name>
    <dbReference type="NCBI Taxonomy" id="2662447"/>
    <lineage>
        <taxon>Bacteria</taxon>
        <taxon>Pseudomonadati</taxon>
        <taxon>Pseudomonadota</taxon>
        <taxon>Alphaproteobacteria</taxon>
        <taxon>Rhodobacterales</taxon>
        <taxon>Paracoccaceae</taxon>
        <taxon>Halovulum</taxon>
    </lineage>
</organism>
<gene>
    <name evidence="5" type="primary">otsB</name>
    <name evidence="5" type="ORF">GE300_05935</name>
</gene>
<dbReference type="Proteomes" id="UP000474957">
    <property type="component" value="Unassembled WGS sequence"/>
</dbReference>
<reference evidence="5 6" key="1">
    <citation type="submission" date="2019-10" db="EMBL/GenBank/DDBJ databases">
        <title>Cognatihalovulum marinum gen. nov. sp. nov., a new member of the family Rhodobacteraceae isolated from deep seawater of the Northwest Indian Ocean.</title>
        <authorList>
            <person name="Ruan C."/>
            <person name="Wang J."/>
            <person name="Zheng X."/>
            <person name="Song L."/>
            <person name="Zhu Y."/>
            <person name="Huang Y."/>
            <person name="Lu Z."/>
            <person name="Du W."/>
            <person name="Huang L."/>
            <person name="Dai X."/>
        </authorList>
    </citation>
    <scope>NUCLEOTIDE SEQUENCE [LARGE SCALE GENOMIC DNA]</scope>
    <source>
        <strain evidence="5 6">2CG4</strain>
    </source>
</reference>
<dbReference type="PANTHER" id="PTHR43768:SF3">
    <property type="entry name" value="TREHALOSE 6-PHOSPHATE PHOSPHATASE"/>
    <property type="match status" value="1"/>
</dbReference>